<dbReference type="EMBL" id="JBEPLW010000004">
    <property type="protein sequence ID" value="MET3575212.1"/>
    <property type="molecule type" value="Genomic_DNA"/>
</dbReference>
<dbReference type="Proteomes" id="UP001549099">
    <property type="component" value="Unassembled WGS sequence"/>
</dbReference>
<reference evidence="3 4" key="1">
    <citation type="submission" date="2024-06" db="EMBL/GenBank/DDBJ databases">
        <title>Genomic Encyclopedia of Type Strains, Phase IV (KMG-IV): sequencing the most valuable type-strain genomes for metagenomic binning, comparative biology and taxonomic classification.</title>
        <authorList>
            <person name="Goeker M."/>
        </authorList>
    </citation>
    <scope>NUCLEOTIDE SEQUENCE [LARGE SCALE GENOMIC DNA]</scope>
    <source>
        <strain evidence="3 4">DSM 26128</strain>
    </source>
</reference>
<dbReference type="InterPro" id="IPR042070">
    <property type="entry name" value="PucR_C-HTH_sf"/>
</dbReference>
<name>A0ABV2GAX4_9BACL</name>
<dbReference type="RefSeq" id="WP_354196147.1">
    <property type="nucleotide sequence ID" value="NZ_JBEPLW010000004.1"/>
</dbReference>
<dbReference type="Gene3D" id="1.10.10.2840">
    <property type="entry name" value="PucR C-terminal helix-turn-helix domain"/>
    <property type="match status" value="1"/>
</dbReference>
<dbReference type="InterPro" id="IPR051448">
    <property type="entry name" value="CdaR-like_regulators"/>
</dbReference>
<accession>A0ABV2GAX4</accession>
<sequence>MNEVAAGHPKESLFLCPRTEALMNVAKAVNSTLDLSELFELTLKESIRAIRDADGGALFLFEPRENHLICRSHVNFNEDVEQIRLKAGESFTGTCFSTRKPVLLRSLDEITAETQSMSETNLRLLDHSVALHPSKNSFRAMSVPLISATDQCIGVITLNGFDPEGTFSEEDLKLLQVISDQAATALEKARLHEELKSKNDLLEQILDFQQDLLLQMNLGSGLDAMLERLAVQIQKPLSLFTVYGESFETEASGNGKLLTEYLVRNGSRLIGKLLVYGDDGQALTETEQYFLQQSILYFALEINRAASIREVEQSFKKQLLDDLLSGMLTDDFIDRAQGLGLAVSGAFLPVAAETTELLNGNTIEGLVKKQDFMSFLQLEINRRFPGSLVIQNEQAFLLLLSVESGTAESSLNRQIRLIADEADQYIRHRRISTSANFAIGRPVEGMEKLPDSIEFAFKTLRLMKTTAFKGNVADRMHFGLERLLLHNSGKDIEAFLESTLGPLLEGGDNKNEELLKTLTTFMRHIQRPGAAAKELHIHPNTLQYRLKQIAKLLNVDFQNAEAVLNMQLACRLLEGR</sequence>
<evidence type="ECO:0000259" key="2">
    <source>
        <dbReference type="SMART" id="SM00065"/>
    </source>
</evidence>
<gene>
    <name evidence="3" type="ORF">ABID49_001096</name>
</gene>
<organism evidence="3 4">
    <name type="scientific">Bhargavaea ullalensis</name>
    <dbReference type="NCBI Taxonomy" id="1265685"/>
    <lineage>
        <taxon>Bacteria</taxon>
        <taxon>Bacillati</taxon>
        <taxon>Bacillota</taxon>
        <taxon>Bacilli</taxon>
        <taxon>Bacillales</taxon>
        <taxon>Caryophanaceae</taxon>
        <taxon>Bhargavaea</taxon>
    </lineage>
</organism>
<dbReference type="InterPro" id="IPR025736">
    <property type="entry name" value="PucR_C-HTH_dom"/>
</dbReference>
<dbReference type="Pfam" id="PF13556">
    <property type="entry name" value="HTH_30"/>
    <property type="match status" value="1"/>
</dbReference>
<dbReference type="PANTHER" id="PTHR33744">
    <property type="entry name" value="CARBOHYDRATE DIACID REGULATOR"/>
    <property type="match status" value="1"/>
</dbReference>
<dbReference type="Gene3D" id="3.30.450.40">
    <property type="match status" value="1"/>
</dbReference>
<comment type="caution">
    <text evidence="3">The sequence shown here is derived from an EMBL/GenBank/DDBJ whole genome shotgun (WGS) entry which is preliminary data.</text>
</comment>
<dbReference type="PANTHER" id="PTHR33744:SF1">
    <property type="entry name" value="DNA-BINDING TRANSCRIPTIONAL ACTIVATOR ADER"/>
    <property type="match status" value="1"/>
</dbReference>
<dbReference type="InterPro" id="IPR029016">
    <property type="entry name" value="GAF-like_dom_sf"/>
</dbReference>
<comment type="similarity">
    <text evidence="1">Belongs to the CdaR family.</text>
</comment>
<proteinExistence type="inferred from homology"/>
<dbReference type="SUPFAM" id="SSF55781">
    <property type="entry name" value="GAF domain-like"/>
    <property type="match status" value="1"/>
</dbReference>
<keyword evidence="4" id="KW-1185">Reference proteome</keyword>
<dbReference type="Pfam" id="PF13185">
    <property type="entry name" value="GAF_2"/>
    <property type="match status" value="1"/>
</dbReference>
<feature type="domain" description="GAF" evidence="2">
    <location>
        <begin position="34"/>
        <end position="196"/>
    </location>
</feature>
<evidence type="ECO:0000256" key="1">
    <source>
        <dbReference type="ARBA" id="ARBA00006754"/>
    </source>
</evidence>
<protein>
    <submittedName>
        <fullName evidence="3">Sugar diacid utilization regulator</fullName>
    </submittedName>
</protein>
<evidence type="ECO:0000313" key="4">
    <source>
        <dbReference type="Proteomes" id="UP001549099"/>
    </source>
</evidence>
<dbReference type="InterPro" id="IPR041522">
    <property type="entry name" value="CdaR_GGDEF"/>
</dbReference>
<dbReference type="Pfam" id="PF17853">
    <property type="entry name" value="GGDEF_2"/>
    <property type="match status" value="1"/>
</dbReference>
<evidence type="ECO:0000313" key="3">
    <source>
        <dbReference type="EMBL" id="MET3575212.1"/>
    </source>
</evidence>
<dbReference type="InterPro" id="IPR003018">
    <property type="entry name" value="GAF"/>
</dbReference>
<dbReference type="SMART" id="SM00065">
    <property type="entry name" value="GAF"/>
    <property type="match status" value="1"/>
</dbReference>